<accession>A0ABY3YSI7</accession>
<evidence type="ECO:0000313" key="2">
    <source>
        <dbReference type="EMBL" id="UNZ00926.1"/>
    </source>
</evidence>
<sequence>MTSWPISLRAPVRPCDAECVTYAVTVDTSIPVGSPEMDALQRAGAVALLGKGLGSVEAIEGPDGMEVDIFESIVAVHPGGALLTIFVDAPALEFAEDAVQSVTRELLERSELLAEWTVERCEVRLHPQLAQESLDAADGPDTPPADAATRKAHHAARETAADGRDECDAEAEAKAARNRMLTMSAELRSFPPVMFGVLDPEDEDGGEEEDVEAGVRPEDARLAAGALVYGTHLLVDELFQDVQTLTQTRSNVAECERPLWLLEELPERYALEYDAHFARRFLVTAIAMTTRFTNGSFQQLGCLAEELAWRLLLREASVSLETFGLMDEGVAVALEAFAENVYEDLDHEWLYDDSVGEIGEDAAGEAFGVTPMAIGSWFTPFNGGRYAHPYAMEASEDATQ</sequence>
<evidence type="ECO:0000256" key="1">
    <source>
        <dbReference type="SAM" id="MobiDB-lite"/>
    </source>
</evidence>
<feature type="compositionally biased region" description="Low complexity" evidence="1">
    <location>
        <begin position="136"/>
        <end position="147"/>
    </location>
</feature>
<reference evidence="2 3" key="1">
    <citation type="submission" date="2022-03" db="EMBL/GenBank/DDBJ databases">
        <title>Complete genome of Streptomyces rimosus ssp. rimosus R7 (=ATCC 10970).</title>
        <authorList>
            <person name="Beganovic S."/>
            <person name="Ruckert C."/>
            <person name="Busche T."/>
            <person name="Kalinowski J."/>
            <person name="Wittmann C."/>
        </authorList>
    </citation>
    <scope>NUCLEOTIDE SEQUENCE [LARGE SCALE GENOMIC DNA]</scope>
    <source>
        <strain evidence="2 3">R7</strain>
    </source>
</reference>
<feature type="region of interest" description="Disordered" evidence="1">
    <location>
        <begin position="131"/>
        <end position="166"/>
    </location>
</feature>
<evidence type="ECO:0000313" key="3">
    <source>
        <dbReference type="Proteomes" id="UP000829494"/>
    </source>
</evidence>
<feature type="compositionally biased region" description="Basic and acidic residues" evidence="1">
    <location>
        <begin position="155"/>
        <end position="166"/>
    </location>
</feature>
<keyword evidence="3" id="KW-1185">Reference proteome</keyword>
<protein>
    <submittedName>
        <fullName evidence="2">Uncharacterized protein</fullName>
    </submittedName>
</protein>
<organism evidence="2 3">
    <name type="scientific">Streptomyces rimosus subsp. rimosus</name>
    <dbReference type="NCBI Taxonomy" id="132474"/>
    <lineage>
        <taxon>Bacteria</taxon>
        <taxon>Bacillati</taxon>
        <taxon>Actinomycetota</taxon>
        <taxon>Actinomycetes</taxon>
        <taxon>Kitasatosporales</taxon>
        <taxon>Streptomycetaceae</taxon>
        <taxon>Streptomyces</taxon>
    </lineage>
</organism>
<name>A0ABY3YSI7_STRRM</name>
<proteinExistence type="predicted"/>
<dbReference type="EMBL" id="CP094298">
    <property type="protein sequence ID" value="UNZ00926.1"/>
    <property type="molecule type" value="Genomic_DNA"/>
</dbReference>
<gene>
    <name evidence="2" type="ORF">SRIMR7_02125</name>
</gene>
<dbReference type="Proteomes" id="UP000829494">
    <property type="component" value="Chromosome"/>
</dbReference>